<organism evidence="3">
    <name type="scientific">Arabidopsis lyrata subsp. lyrata</name>
    <name type="common">Lyre-leaved rock-cress</name>
    <dbReference type="NCBI Taxonomy" id="81972"/>
    <lineage>
        <taxon>Eukaryota</taxon>
        <taxon>Viridiplantae</taxon>
        <taxon>Streptophyta</taxon>
        <taxon>Embryophyta</taxon>
        <taxon>Tracheophyta</taxon>
        <taxon>Spermatophyta</taxon>
        <taxon>Magnoliopsida</taxon>
        <taxon>eudicotyledons</taxon>
        <taxon>Gunneridae</taxon>
        <taxon>Pentapetalae</taxon>
        <taxon>rosids</taxon>
        <taxon>malvids</taxon>
        <taxon>Brassicales</taxon>
        <taxon>Brassicaceae</taxon>
        <taxon>Camelineae</taxon>
        <taxon>Arabidopsis</taxon>
    </lineage>
</organism>
<dbReference type="PANTHER" id="PTHR31900">
    <property type="entry name" value="F-BOX/RNI SUPERFAMILY PROTEIN-RELATED"/>
    <property type="match status" value="1"/>
</dbReference>
<keyword evidence="3" id="KW-1185">Reference proteome</keyword>
<proteinExistence type="predicted"/>
<dbReference type="SUPFAM" id="SSF52047">
    <property type="entry name" value="RNI-like"/>
    <property type="match status" value="1"/>
</dbReference>
<sequence length="534" mass="61607">MDKITGFSDDELLVKILSFLSTKAAVRTSILSKQWKFLWRRIPKLEFHDDIKNYILSMRGESRTDSLLLEGSQRMWRFIDMNLPLHCSPVIESLSLTLYNELFQPEDIILWVEIAVSRCAQELSVSYSPYKGKRDALLPTSLYTCKSLVTLKLRDNILVDVPHVFCLPSLKTLHLVRMTYADEESLQRLLSNCFVLEDLVVERRVGDNVRNVSVIIPSLLSLSFEILGQCSSEGYVIHTPSLKNFKAKDFGKCSTCLILNMPKLEEAYIATAGRNIKKLLESFTYVKRLSLFILNNNAEAFTAVYGGDDVVFNQLENLKFIIRSAYWSKLLYWLLIASPKLRNLEFNEPISRGWYNTLVFWEQLILVFLNWLGNHDSIEGKALATYILRESCQLKTATISIGQGQKKLEMERESAINIWMYRYATNKGRSNESSDLTVLLNSRIPNLYVNASLFVGSIMSLKRPLWCNMDKICGVSEDELLVKILSFLPTKVAVSTSVLSKQWKYLWKRVLKLEYDDTECKTKSSKSRKRFRRF</sequence>
<dbReference type="InterPro" id="IPR053781">
    <property type="entry name" value="F-box_AtFBL13-like"/>
</dbReference>
<dbReference type="PANTHER" id="PTHR31900:SF28">
    <property type="entry name" value="FBD DOMAIN-CONTAINING PROTEIN"/>
    <property type="match status" value="1"/>
</dbReference>
<dbReference type="EMBL" id="GL349051">
    <property type="protein sequence ID" value="EFH38677.1"/>
    <property type="molecule type" value="Genomic_DNA"/>
</dbReference>
<dbReference type="InterPro" id="IPR036047">
    <property type="entry name" value="F-box-like_dom_sf"/>
</dbReference>
<dbReference type="InterPro" id="IPR001810">
    <property type="entry name" value="F-box_dom"/>
</dbReference>
<feature type="non-terminal residue" evidence="2">
    <location>
        <position position="534"/>
    </location>
</feature>
<evidence type="ECO:0000313" key="2">
    <source>
        <dbReference type="EMBL" id="EFH38677.1"/>
    </source>
</evidence>
<dbReference type="Gramene" id="fgenesh2_kg.493__1__AT5G56410.1">
    <property type="protein sequence ID" value="fgenesh2_kg.493__1__AT5G56410.1"/>
    <property type="gene ID" value="fgenesh2_kg.493__1__AT5G56410.1"/>
</dbReference>
<dbReference type="Pfam" id="PF24758">
    <property type="entry name" value="LRR_At5g56370"/>
    <property type="match status" value="1"/>
</dbReference>
<dbReference type="InterPro" id="IPR032675">
    <property type="entry name" value="LRR_dom_sf"/>
</dbReference>
<feature type="domain" description="F-box" evidence="1">
    <location>
        <begin position="8"/>
        <end position="48"/>
    </location>
</feature>
<dbReference type="CDD" id="cd22160">
    <property type="entry name" value="F-box_AtFBL13-like"/>
    <property type="match status" value="2"/>
</dbReference>
<evidence type="ECO:0000313" key="3">
    <source>
        <dbReference type="Proteomes" id="UP000008694"/>
    </source>
</evidence>
<dbReference type="SMART" id="SM00256">
    <property type="entry name" value="FBOX"/>
    <property type="match status" value="2"/>
</dbReference>
<dbReference type="Pfam" id="PF00646">
    <property type="entry name" value="F-box"/>
    <property type="match status" value="2"/>
</dbReference>
<evidence type="ECO:0000259" key="1">
    <source>
        <dbReference type="SMART" id="SM00256"/>
    </source>
</evidence>
<dbReference type="InterPro" id="IPR055411">
    <property type="entry name" value="LRR_FXL15/At3g58940/PEG3-like"/>
</dbReference>
<reference evidence="3" key="1">
    <citation type="journal article" date="2011" name="Nat. Genet.">
        <title>The Arabidopsis lyrata genome sequence and the basis of rapid genome size change.</title>
        <authorList>
            <person name="Hu T.T."/>
            <person name="Pattyn P."/>
            <person name="Bakker E.G."/>
            <person name="Cao J."/>
            <person name="Cheng J.-F."/>
            <person name="Clark R.M."/>
            <person name="Fahlgren N."/>
            <person name="Fawcett J.A."/>
            <person name="Grimwood J."/>
            <person name="Gundlach H."/>
            <person name="Haberer G."/>
            <person name="Hollister J.D."/>
            <person name="Ossowski S."/>
            <person name="Ottilar R.P."/>
            <person name="Salamov A.A."/>
            <person name="Schneeberger K."/>
            <person name="Spannagl M."/>
            <person name="Wang X."/>
            <person name="Yang L."/>
            <person name="Nasrallah M.E."/>
            <person name="Bergelson J."/>
            <person name="Carrington J.C."/>
            <person name="Gaut B.S."/>
            <person name="Schmutz J."/>
            <person name="Mayer K.F.X."/>
            <person name="Van de Peer Y."/>
            <person name="Grigoriev I.V."/>
            <person name="Nordborg M."/>
            <person name="Weigel D."/>
            <person name="Guo Y.-L."/>
        </authorList>
    </citation>
    <scope>NUCLEOTIDE SEQUENCE [LARGE SCALE GENOMIC DNA]</scope>
    <source>
        <strain evidence="3">cv. MN47</strain>
    </source>
</reference>
<accession>D7MXQ5</accession>
<dbReference type="Gene3D" id="3.80.10.10">
    <property type="entry name" value="Ribonuclease Inhibitor"/>
    <property type="match status" value="1"/>
</dbReference>
<dbReference type="SUPFAM" id="SSF81383">
    <property type="entry name" value="F-box domain"/>
    <property type="match status" value="2"/>
</dbReference>
<feature type="domain" description="F-box" evidence="1">
    <location>
        <begin position="478"/>
        <end position="515"/>
    </location>
</feature>
<dbReference type="AlphaFoldDB" id="D7MXQ5"/>
<dbReference type="InterPro" id="IPR050232">
    <property type="entry name" value="FBL13/AtMIF1-like"/>
</dbReference>
<protein>
    <submittedName>
        <fullName evidence="2">F-box family protein</fullName>
    </submittedName>
</protein>
<gene>
    <name evidence="2" type="ORF">ARALYDRAFT_497461</name>
</gene>
<dbReference type="Proteomes" id="UP000008694">
    <property type="component" value="Unassembled WGS sequence"/>
</dbReference>
<dbReference type="HOGENOM" id="CLU_010721_1_2_1"/>
<name>D7MXQ5_ARALL</name>